<keyword evidence="4" id="KW-0747">Spliceosome</keyword>
<evidence type="ECO:0000259" key="12">
    <source>
        <dbReference type="PROSITE" id="PS50102"/>
    </source>
</evidence>
<keyword evidence="3" id="KW-0507">mRNA processing</keyword>
<dbReference type="OrthoDB" id="266020at2759"/>
<evidence type="ECO:0000256" key="7">
    <source>
        <dbReference type="ARBA" id="ARBA00023187"/>
    </source>
</evidence>
<keyword evidence="7" id="KW-0508">mRNA splicing</keyword>
<dbReference type="GO" id="GO:0008380">
    <property type="term" value="P:RNA splicing"/>
    <property type="evidence" value="ECO:0007669"/>
    <property type="project" value="UniProtKB-KW"/>
</dbReference>
<evidence type="ECO:0000256" key="6">
    <source>
        <dbReference type="ARBA" id="ARBA00022884"/>
    </source>
</evidence>
<evidence type="ECO:0000256" key="1">
    <source>
        <dbReference type="ARBA" id="ARBA00004123"/>
    </source>
</evidence>
<keyword evidence="14" id="KW-1185">Reference proteome</keyword>
<keyword evidence="6 10" id="KW-0694">RNA-binding</keyword>
<evidence type="ECO:0000256" key="9">
    <source>
        <dbReference type="ARBA" id="ARBA00023274"/>
    </source>
</evidence>
<dbReference type="FunFam" id="3.30.70.330:FF:000039">
    <property type="entry name" value="U1 small nuclear ribonucleoprotein A"/>
    <property type="match status" value="1"/>
</dbReference>
<evidence type="ECO:0000256" key="2">
    <source>
        <dbReference type="ARBA" id="ARBA00007243"/>
    </source>
</evidence>
<comment type="subcellular location">
    <subcellularLocation>
        <location evidence="1">Nucleus</location>
    </subcellularLocation>
</comment>
<dbReference type="InterPro" id="IPR035979">
    <property type="entry name" value="RBD_domain_sf"/>
</dbReference>
<gene>
    <name evidence="13" type="ORF">CC78DRAFT_537738</name>
</gene>
<dbReference type="GO" id="GO:0005681">
    <property type="term" value="C:spliceosomal complex"/>
    <property type="evidence" value="ECO:0007669"/>
    <property type="project" value="UniProtKB-KW"/>
</dbReference>
<feature type="region of interest" description="Disordered" evidence="11">
    <location>
        <begin position="131"/>
        <end position="150"/>
    </location>
</feature>
<evidence type="ECO:0000256" key="3">
    <source>
        <dbReference type="ARBA" id="ARBA00022664"/>
    </source>
</evidence>
<dbReference type="PROSITE" id="PS50102">
    <property type="entry name" value="RRM"/>
    <property type="match status" value="2"/>
</dbReference>
<evidence type="ECO:0000256" key="5">
    <source>
        <dbReference type="ARBA" id="ARBA00022737"/>
    </source>
</evidence>
<comment type="similarity">
    <text evidence="2">Belongs to the RRM U1 A/B'' family.</text>
</comment>
<dbReference type="SMART" id="SM00360">
    <property type="entry name" value="RRM"/>
    <property type="match status" value="2"/>
</dbReference>
<dbReference type="InterPro" id="IPR000504">
    <property type="entry name" value="RRM_dom"/>
</dbReference>
<dbReference type="GO" id="GO:0003723">
    <property type="term" value="F:RNA binding"/>
    <property type="evidence" value="ECO:0007669"/>
    <property type="project" value="UniProtKB-UniRule"/>
</dbReference>
<feature type="domain" description="RRM" evidence="12">
    <location>
        <begin position="20"/>
        <end position="99"/>
    </location>
</feature>
<evidence type="ECO:0000256" key="8">
    <source>
        <dbReference type="ARBA" id="ARBA00023242"/>
    </source>
</evidence>
<evidence type="ECO:0000313" key="13">
    <source>
        <dbReference type="EMBL" id="KAF2258508.1"/>
    </source>
</evidence>
<organism evidence="13 14">
    <name type="scientific">Lojkania enalia</name>
    <dbReference type="NCBI Taxonomy" id="147567"/>
    <lineage>
        <taxon>Eukaryota</taxon>
        <taxon>Fungi</taxon>
        <taxon>Dikarya</taxon>
        <taxon>Ascomycota</taxon>
        <taxon>Pezizomycotina</taxon>
        <taxon>Dothideomycetes</taxon>
        <taxon>Pleosporomycetidae</taxon>
        <taxon>Pleosporales</taxon>
        <taxon>Pleosporales incertae sedis</taxon>
        <taxon>Lojkania</taxon>
    </lineage>
</organism>
<dbReference type="PANTHER" id="PTHR10501">
    <property type="entry name" value="U1 SMALL NUCLEAR RIBONUCLEOPROTEIN A/U2 SMALL NUCLEAR RIBONUCLEOPROTEIN B"/>
    <property type="match status" value="1"/>
</dbReference>
<dbReference type="SUPFAM" id="SSF54928">
    <property type="entry name" value="RNA-binding domain, RBD"/>
    <property type="match status" value="1"/>
</dbReference>
<evidence type="ECO:0000256" key="4">
    <source>
        <dbReference type="ARBA" id="ARBA00022728"/>
    </source>
</evidence>
<dbReference type="GO" id="GO:0030532">
    <property type="term" value="C:small nuclear ribonucleoprotein complex"/>
    <property type="evidence" value="ECO:0007669"/>
    <property type="project" value="UniProtKB-ARBA"/>
</dbReference>
<dbReference type="Proteomes" id="UP000800093">
    <property type="component" value="Unassembled WGS sequence"/>
</dbReference>
<dbReference type="Gene3D" id="3.30.70.330">
    <property type="match status" value="2"/>
</dbReference>
<evidence type="ECO:0000256" key="11">
    <source>
        <dbReference type="SAM" id="MobiDB-lite"/>
    </source>
</evidence>
<comment type="caution">
    <text evidence="13">The sequence shown here is derived from an EMBL/GenBank/DDBJ whole genome shotgun (WGS) entry which is preliminary data.</text>
</comment>
<dbReference type="AlphaFoldDB" id="A0A9P4MYG7"/>
<accession>A0A9P4MYG7</accession>
<evidence type="ECO:0000313" key="14">
    <source>
        <dbReference type="Proteomes" id="UP000800093"/>
    </source>
</evidence>
<evidence type="ECO:0000256" key="10">
    <source>
        <dbReference type="PROSITE-ProRule" id="PRU00176"/>
    </source>
</evidence>
<keyword evidence="8" id="KW-0539">Nucleus</keyword>
<protein>
    <recommendedName>
        <fullName evidence="12">RRM domain-containing protein</fullName>
    </recommendedName>
</protein>
<proteinExistence type="inferred from homology"/>
<dbReference type="CDD" id="cd12247">
    <property type="entry name" value="RRM2_U1A_like"/>
    <property type="match status" value="1"/>
</dbReference>
<feature type="domain" description="RRM" evidence="12">
    <location>
        <begin position="166"/>
        <end position="240"/>
    </location>
</feature>
<dbReference type="EMBL" id="ML986760">
    <property type="protein sequence ID" value="KAF2258508.1"/>
    <property type="molecule type" value="Genomic_DNA"/>
</dbReference>
<reference evidence="14" key="1">
    <citation type="journal article" date="2020" name="Stud. Mycol.">
        <title>101 Dothideomycetes genomes: A test case for predicting lifestyles and emergence of pathogens.</title>
        <authorList>
            <person name="Haridas S."/>
            <person name="Albert R."/>
            <person name="Binder M."/>
            <person name="Bloem J."/>
            <person name="LaButti K."/>
            <person name="Salamov A."/>
            <person name="Andreopoulos B."/>
            <person name="Baker S."/>
            <person name="Barry K."/>
            <person name="Bills G."/>
            <person name="Bluhm B."/>
            <person name="Cannon C."/>
            <person name="Castanera R."/>
            <person name="Culley D."/>
            <person name="Daum C."/>
            <person name="Ezra D."/>
            <person name="Gonzalez J."/>
            <person name="Henrissat B."/>
            <person name="Kuo A."/>
            <person name="Liang C."/>
            <person name="Lipzen A."/>
            <person name="Lutzoni F."/>
            <person name="Magnuson J."/>
            <person name="Mondo S."/>
            <person name="Nolan M."/>
            <person name="Ohm R."/>
            <person name="Pangilinan J."/>
            <person name="Park H.-J."/>
            <person name="Ramirez L."/>
            <person name="Alfaro M."/>
            <person name="Sun H."/>
            <person name="Tritt A."/>
            <person name="Yoshinaga Y."/>
            <person name="Zwiers L.-H."/>
            <person name="Turgeon B."/>
            <person name="Goodwin S."/>
            <person name="Spatafora J."/>
            <person name="Crous P."/>
            <person name="Grigoriev I."/>
        </authorList>
    </citation>
    <scope>NUCLEOTIDE SEQUENCE [LARGE SCALE GENOMIC DNA]</scope>
    <source>
        <strain evidence="14">CBS 304.66</strain>
    </source>
</reference>
<dbReference type="FunFam" id="3.30.70.330:FF:000029">
    <property type="entry name" value="U2 small nuclear ribonucleoprotein B"/>
    <property type="match status" value="1"/>
</dbReference>
<dbReference type="Pfam" id="PF00076">
    <property type="entry name" value="RRM_1"/>
    <property type="match status" value="2"/>
</dbReference>
<sequence length="240" mass="26894">MEGVMGGGMVNPADYPVPIETVYVNNLEERAKVEELKEALSVIFKPYGTILDIVAKSSLKRKGQAFIVFDSQKSVLDAVEDMNGFELYGKAIRVAMAKTPSDETVLRKATQEDFEEHKKQRRIHKLQKEALEAKEAKNKPPTAAEKARPVKTGAAAIPDEYVRPNKVLFLQNIPADVDADALTSIFERFEGFKEVRLVKIRNVAFAEFEDEQFAITAKESTANMPIGEEGKPMKVTYQRQ</sequence>
<keyword evidence="9" id="KW-0687">Ribonucleoprotein</keyword>
<dbReference type="GO" id="GO:0006397">
    <property type="term" value="P:mRNA processing"/>
    <property type="evidence" value="ECO:0007669"/>
    <property type="project" value="UniProtKB-KW"/>
</dbReference>
<keyword evidence="5" id="KW-0677">Repeat</keyword>
<dbReference type="InterPro" id="IPR012677">
    <property type="entry name" value="Nucleotide-bd_a/b_plait_sf"/>
</dbReference>
<name>A0A9P4MYG7_9PLEO</name>